<dbReference type="Gene3D" id="3.30.1330.120">
    <property type="entry name" value="2-methylcitrate dehydratase PrpD"/>
    <property type="match status" value="1"/>
</dbReference>
<comment type="similarity">
    <text evidence="1">Belongs to the PrpD family.</text>
</comment>
<dbReference type="PANTHER" id="PTHR16943">
    <property type="entry name" value="2-METHYLCITRATE DEHYDRATASE-RELATED"/>
    <property type="match status" value="1"/>
</dbReference>
<dbReference type="PANTHER" id="PTHR16943:SF8">
    <property type="entry name" value="2-METHYLCITRATE DEHYDRATASE"/>
    <property type="match status" value="1"/>
</dbReference>
<dbReference type="InterPro" id="IPR045337">
    <property type="entry name" value="MmgE_PrpD_C"/>
</dbReference>
<dbReference type="InterPro" id="IPR036148">
    <property type="entry name" value="MmgE/PrpD_sf"/>
</dbReference>
<dbReference type="AlphaFoldDB" id="A0A7G9S491"/>
<dbReference type="InterPro" id="IPR042183">
    <property type="entry name" value="MmgE/PrpD_sf_1"/>
</dbReference>
<evidence type="ECO:0000259" key="4">
    <source>
        <dbReference type="Pfam" id="PF19305"/>
    </source>
</evidence>
<dbReference type="Gene3D" id="1.10.4100.10">
    <property type="entry name" value="2-methylcitrate dehydratase PrpD"/>
    <property type="match status" value="1"/>
</dbReference>
<feature type="domain" description="MmgE/PrpD C-terminal" evidence="4">
    <location>
        <begin position="300"/>
        <end position="467"/>
    </location>
</feature>
<dbReference type="Proteomes" id="UP000515934">
    <property type="component" value="Chromosome"/>
</dbReference>
<accession>A0A7G9S491</accession>
<dbReference type="Pfam" id="PF19305">
    <property type="entry name" value="MmgE_PrpD_C"/>
    <property type="match status" value="1"/>
</dbReference>
<dbReference type="EMBL" id="CP060716">
    <property type="protein sequence ID" value="QNN62666.1"/>
    <property type="molecule type" value="Genomic_DNA"/>
</dbReference>
<evidence type="ECO:0000313" key="5">
    <source>
        <dbReference type="EMBL" id="QNN62666.1"/>
    </source>
</evidence>
<dbReference type="RefSeq" id="WP_187555135.1">
    <property type="nucleotide sequence ID" value="NZ_CP060716.1"/>
</dbReference>
<feature type="domain" description="MmgE/PrpD N-terminal" evidence="3">
    <location>
        <begin position="35"/>
        <end position="197"/>
    </location>
</feature>
<dbReference type="KEGG" id="ldn:H9L06_10630"/>
<evidence type="ECO:0000256" key="2">
    <source>
        <dbReference type="SAM" id="MobiDB-lite"/>
    </source>
</evidence>
<dbReference type="GO" id="GO:0016829">
    <property type="term" value="F:lyase activity"/>
    <property type="evidence" value="ECO:0007669"/>
    <property type="project" value="InterPro"/>
</dbReference>
<evidence type="ECO:0000256" key="1">
    <source>
        <dbReference type="ARBA" id="ARBA00006174"/>
    </source>
</evidence>
<name>A0A7G9S491_9MICO</name>
<protein>
    <submittedName>
        <fullName evidence="5">MmgE/PrpD family protein</fullName>
    </submittedName>
</protein>
<evidence type="ECO:0000313" key="6">
    <source>
        <dbReference type="Proteomes" id="UP000515934"/>
    </source>
</evidence>
<organism evidence="5 6">
    <name type="scientific">Leucobacter denitrificans</name>
    <dbReference type="NCBI Taxonomy" id="683042"/>
    <lineage>
        <taxon>Bacteria</taxon>
        <taxon>Bacillati</taxon>
        <taxon>Actinomycetota</taxon>
        <taxon>Actinomycetes</taxon>
        <taxon>Micrococcales</taxon>
        <taxon>Microbacteriaceae</taxon>
        <taxon>Leucobacter</taxon>
    </lineage>
</organism>
<dbReference type="InterPro" id="IPR042188">
    <property type="entry name" value="MmgE/PrpD_sf_2"/>
</dbReference>
<dbReference type="InterPro" id="IPR045336">
    <property type="entry name" value="MmgE_PrpD_N"/>
</dbReference>
<evidence type="ECO:0000259" key="3">
    <source>
        <dbReference type="Pfam" id="PF03972"/>
    </source>
</evidence>
<sequence>MSDAASVGDVGGAHRPSTPEPSFGPATGPARFGAAAAQIMANGIPADVDEWSRWALLDTVAVAVGGAGTRVTRAAIAAAGRHLGAAPLLVAPGSASPEWAALVLSTAANALDYDDGHVEGGGIHAGSTVVGTLLAAAPDTVTTAQLRSAMVIGYEVAIRAGYLASPDVSGHDYRTSGYAAAIGAAAAASAATGSDEMLDAPAPPTSRTALIAAAIRLATAHAPVASFVSGGARESTGWAALTAVGTVELALSGLAPSAEEERAVVPAGPTLFDPAGAAPKSRWYNLDEGFLAPGCYFKPYPCCRAAHAAIDATLELLDSGALDPLTDSPIFVGLPAGAAALTERRPVDLGEAQFAVPFLIGLTIARGVDGLRSLGRVPLKSLVGDPEIQRQTDRVRLEVDPDLDADPGTGYPARVTVGDDPTHNTVTIRDALGSPQRPLDKQARLRKAHDLLVPAAGPAAASKIIDALVDPPADQTLAQLRALLTTHLATHQASGEV</sequence>
<gene>
    <name evidence="5" type="ORF">H9L06_10630</name>
</gene>
<dbReference type="InterPro" id="IPR005656">
    <property type="entry name" value="MmgE_PrpD"/>
</dbReference>
<keyword evidence="6" id="KW-1185">Reference proteome</keyword>
<proteinExistence type="inferred from homology"/>
<dbReference type="SUPFAM" id="SSF103378">
    <property type="entry name" value="2-methylcitrate dehydratase PrpD"/>
    <property type="match status" value="1"/>
</dbReference>
<dbReference type="Pfam" id="PF03972">
    <property type="entry name" value="MmgE_PrpD_N"/>
    <property type="match status" value="1"/>
</dbReference>
<reference evidence="5 6" key="1">
    <citation type="submission" date="2020-08" db="EMBL/GenBank/DDBJ databases">
        <title>Genome sequence of Leucobacter denitrificans KACC 14055T.</title>
        <authorList>
            <person name="Hyun D.-W."/>
            <person name="Bae J.-W."/>
        </authorList>
    </citation>
    <scope>NUCLEOTIDE SEQUENCE [LARGE SCALE GENOMIC DNA]</scope>
    <source>
        <strain evidence="5 6">KACC 14055</strain>
    </source>
</reference>
<feature type="region of interest" description="Disordered" evidence="2">
    <location>
        <begin position="1"/>
        <end position="28"/>
    </location>
</feature>